<evidence type="ECO:0000256" key="3">
    <source>
        <dbReference type="ARBA" id="ARBA00022989"/>
    </source>
</evidence>
<name>A0A6J8DBZ5_MYTCO</name>
<feature type="transmembrane region" description="Helical" evidence="5">
    <location>
        <begin position="140"/>
        <end position="165"/>
    </location>
</feature>
<keyword evidence="2 5" id="KW-0812">Transmembrane</keyword>
<keyword evidence="4 5" id="KW-0472">Membrane</keyword>
<gene>
    <name evidence="6" type="ORF">MCOR_38386</name>
</gene>
<dbReference type="InterPro" id="IPR004031">
    <property type="entry name" value="PMP22/EMP/MP20/Claudin"/>
</dbReference>
<sequence>MENELHEILPPALLMITIAFLLHIIGNATTYYITIEYPDLIINSGLWKRCESNANDKVCYNEKLYAEYDWYRVCLAMSAFGFIALLASIACIGLRLSKFPENKVLRITAILVTFSAVVFILIGTVLFVKNVDDITTGGEFVYGYSFALCIAGMCLAALVDILLVIGLIMPKKNTRNCVDANSINNINF</sequence>
<protein>
    <recommendedName>
        <fullName evidence="8">CACNG5</fullName>
    </recommendedName>
</protein>
<keyword evidence="3 5" id="KW-1133">Transmembrane helix</keyword>
<evidence type="ECO:0000256" key="5">
    <source>
        <dbReference type="SAM" id="Phobius"/>
    </source>
</evidence>
<evidence type="ECO:0000256" key="2">
    <source>
        <dbReference type="ARBA" id="ARBA00022692"/>
    </source>
</evidence>
<organism evidence="6 7">
    <name type="scientific">Mytilus coruscus</name>
    <name type="common">Sea mussel</name>
    <dbReference type="NCBI Taxonomy" id="42192"/>
    <lineage>
        <taxon>Eukaryota</taxon>
        <taxon>Metazoa</taxon>
        <taxon>Spiralia</taxon>
        <taxon>Lophotrochozoa</taxon>
        <taxon>Mollusca</taxon>
        <taxon>Bivalvia</taxon>
        <taxon>Autobranchia</taxon>
        <taxon>Pteriomorphia</taxon>
        <taxon>Mytilida</taxon>
        <taxon>Mytiloidea</taxon>
        <taxon>Mytilidae</taxon>
        <taxon>Mytilinae</taxon>
        <taxon>Mytilus</taxon>
    </lineage>
</organism>
<reference evidence="6 7" key="1">
    <citation type="submission" date="2020-06" db="EMBL/GenBank/DDBJ databases">
        <authorList>
            <person name="Li R."/>
            <person name="Bekaert M."/>
        </authorList>
    </citation>
    <scope>NUCLEOTIDE SEQUENCE [LARGE SCALE GENOMIC DNA]</scope>
    <source>
        <strain evidence="7">wild</strain>
    </source>
</reference>
<feature type="transmembrane region" description="Helical" evidence="5">
    <location>
        <begin position="104"/>
        <end position="128"/>
    </location>
</feature>
<feature type="transmembrane region" description="Helical" evidence="5">
    <location>
        <begin position="12"/>
        <end position="33"/>
    </location>
</feature>
<dbReference type="PANTHER" id="PTHR10671">
    <property type="entry name" value="EPITHELIAL MEMBRANE PROTEIN-RELATED"/>
    <property type="match status" value="1"/>
</dbReference>
<evidence type="ECO:0000313" key="7">
    <source>
        <dbReference type="Proteomes" id="UP000507470"/>
    </source>
</evidence>
<evidence type="ECO:0000256" key="1">
    <source>
        <dbReference type="ARBA" id="ARBA00004141"/>
    </source>
</evidence>
<feature type="transmembrane region" description="Helical" evidence="5">
    <location>
        <begin position="70"/>
        <end position="92"/>
    </location>
</feature>
<dbReference type="PANTHER" id="PTHR10671:SF108">
    <property type="entry name" value="CLAUDIN FAMILY PROTEIN-RELATED"/>
    <property type="match status" value="1"/>
</dbReference>
<evidence type="ECO:0000256" key="4">
    <source>
        <dbReference type="ARBA" id="ARBA00023136"/>
    </source>
</evidence>
<accession>A0A6J8DBZ5</accession>
<dbReference type="InterPro" id="IPR050579">
    <property type="entry name" value="PMP-22/EMP/MP20-like"/>
</dbReference>
<dbReference type="Gene3D" id="1.20.140.150">
    <property type="match status" value="1"/>
</dbReference>
<keyword evidence="7" id="KW-1185">Reference proteome</keyword>
<evidence type="ECO:0000313" key="6">
    <source>
        <dbReference type="EMBL" id="CAC5404624.1"/>
    </source>
</evidence>
<dbReference type="AlphaFoldDB" id="A0A6J8DBZ5"/>
<dbReference type="GO" id="GO:0005886">
    <property type="term" value="C:plasma membrane"/>
    <property type="evidence" value="ECO:0007669"/>
    <property type="project" value="TreeGrafter"/>
</dbReference>
<dbReference type="OrthoDB" id="6046627at2759"/>
<proteinExistence type="predicted"/>
<dbReference type="EMBL" id="CACVKT020006988">
    <property type="protein sequence ID" value="CAC5404624.1"/>
    <property type="molecule type" value="Genomic_DNA"/>
</dbReference>
<dbReference type="Proteomes" id="UP000507470">
    <property type="component" value="Unassembled WGS sequence"/>
</dbReference>
<comment type="subcellular location">
    <subcellularLocation>
        <location evidence="1">Membrane</location>
        <topology evidence="1">Multi-pass membrane protein</topology>
    </subcellularLocation>
</comment>
<evidence type="ECO:0008006" key="8">
    <source>
        <dbReference type="Google" id="ProtNLM"/>
    </source>
</evidence>
<dbReference type="Pfam" id="PF00822">
    <property type="entry name" value="PMP22_Claudin"/>
    <property type="match status" value="1"/>
</dbReference>